<comment type="caution">
    <text evidence="14">The sequence shown here is derived from an EMBL/GenBank/DDBJ whole genome shotgun (WGS) entry which is preliminary data.</text>
</comment>
<evidence type="ECO:0000256" key="1">
    <source>
        <dbReference type="ARBA" id="ARBA00004611"/>
    </source>
</evidence>
<dbReference type="SMR" id="A0A086JNU1"/>
<dbReference type="SMART" id="SM00320">
    <property type="entry name" value="WD40"/>
    <property type="match status" value="4"/>
</dbReference>
<keyword evidence="2" id="KW-0963">Cytoplasm</keyword>
<dbReference type="OrthoDB" id="366230at2759"/>
<comment type="subcellular location">
    <subcellularLocation>
        <location evidence="1">Cytoplasm</location>
        <location evidence="1">Cytoskeleton</location>
        <location evidence="1">Flagellum axoneme</location>
    </subcellularLocation>
    <subcellularLocation>
        <location evidence="9">Dynein axonemal particle</location>
    </subcellularLocation>
</comment>
<feature type="compositionally biased region" description="Basic and acidic residues" evidence="13">
    <location>
        <begin position="375"/>
        <end position="384"/>
    </location>
</feature>
<dbReference type="InterPro" id="IPR050687">
    <property type="entry name" value="Dynein_IC"/>
</dbReference>
<evidence type="ECO:0000256" key="5">
    <source>
        <dbReference type="ARBA" id="ARBA00022846"/>
    </source>
</evidence>
<dbReference type="GO" id="GO:0045504">
    <property type="term" value="F:dynein heavy chain binding"/>
    <property type="evidence" value="ECO:0007669"/>
    <property type="project" value="TreeGrafter"/>
</dbReference>
<feature type="region of interest" description="Disordered" evidence="13">
    <location>
        <begin position="1"/>
        <end position="57"/>
    </location>
</feature>
<evidence type="ECO:0000256" key="2">
    <source>
        <dbReference type="ARBA" id="ARBA00022490"/>
    </source>
</evidence>
<dbReference type="InterPro" id="IPR001680">
    <property type="entry name" value="WD40_rpt"/>
</dbReference>
<dbReference type="AlphaFoldDB" id="A0A086JNU1"/>
<feature type="region of interest" description="Disordered" evidence="13">
    <location>
        <begin position="241"/>
        <end position="301"/>
    </location>
</feature>
<evidence type="ECO:0000256" key="11">
    <source>
        <dbReference type="ARBA" id="ARBA00041557"/>
    </source>
</evidence>
<dbReference type="PANTHER" id="PTHR12442:SF12">
    <property type="entry name" value="DYNEIN AXONEMAL INTERMEDIATE CHAIN 4"/>
    <property type="match status" value="1"/>
</dbReference>
<evidence type="ECO:0000256" key="7">
    <source>
        <dbReference type="ARBA" id="ARBA00023212"/>
    </source>
</evidence>
<evidence type="ECO:0000256" key="6">
    <source>
        <dbReference type="ARBA" id="ARBA00023069"/>
    </source>
</evidence>
<dbReference type="PROSITE" id="PS50082">
    <property type="entry name" value="WD_REPEATS_2"/>
    <property type="match status" value="1"/>
</dbReference>
<dbReference type="Proteomes" id="UP000028837">
    <property type="component" value="Unassembled WGS sequence"/>
</dbReference>
<dbReference type="Pfam" id="PF00400">
    <property type="entry name" value="WD40"/>
    <property type="match status" value="2"/>
</dbReference>
<evidence type="ECO:0000256" key="4">
    <source>
        <dbReference type="ARBA" id="ARBA00022737"/>
    </source>
</evidence>
<sequence>MCAATVEMASQHGNEWRGDQKDTSTSQADADEDDEGPKSEDGFLLSPGATRHSQEVSEELLETQVEIMLQESATEIYFVQPSLVVLVDTEEFWRLTNRNKEYDDLAASKNLTEKYVVNHSQTLNLPQKNKEISAVPAAPVSTKVSVSPADIFDAFNAVTVPRIHELQHQWMNEAQSYMDKGLKMPGSLLDVNSTFVQLNYQFHLSSASRRVASSDTSDGSATKDVTSISLHKGYTALKTRRNDGPIAGVGSRDSSRKVGVGAGPSLLHGGNSTRSIRRHRPSIQISGSGSATDEKRGPQAAAREEISQFERLAWQIGKEAPLPRYLQNGLVIIERLLAQTRYHYQHMSYRNFSKCADPNSGVRQTNGPSIFRRLPPPDEHKRPDGLSMQMNEDENHVGQASADMVTGALTNEDHTDHESEEDSDDRNTTDDEQIPQQNCSTAKFKELFDFDGRALTSSMSVSTVNWNPGNQDLLAVAYGTSPAPRSGVPTDGWILFWSLRNPLVPERKLHTPSGVLSLHFSSFNSNLLAAGMADGHVVLWDLRKPTDQPVLQTHPVLSVQGSSRHSDAVWDVRWVDRGAEKVPREQLLSIGGDGKVYQWTMKKVMEKTTIMSMKRVVNPRTKVTWNTNGVDPKNDAVVFMYASGLCIDISGQDASTYIIGTDEGLVHRCSTSYNEQYLDTYVGHTGPINRVSYNPFDSEVFSSCSDDGTIRLWNVKHPETAVATLPPSTHYSAVTDFSWFALNCPVLAVGDKDGCSTVIKAEDEDIPRYSSLEQKERLQAVTEQQAKHWVAM</sequence>
<keyword evidence="3 12" id="KW-0853">WD repeat</keyword>
<dbReference type="GO" id="GO:0003341">
    <property type="term" value="P:cilium movement"/>
    <property type="evidence" value="ECO:0007669"/>
    <property type="project" value="TreeGrafter"/>
</dbReference>
<accession>A0A086JNU1</accession>
<protein>
    <recommendedName>
        <fullName evidence="10">Dynein axonemal intermediate chain 4</fullName>
    </recommendedName>
    <alternativeName>
        <fullName evidence="11">WD repeat-containing protein 78</fullName>
    </alternativeName>
</protein>
<organism evidence="14 15">
    <name type="scientific">Toxoplasma gondii GAB2-2007-GAL-DOM2</name>
    <dbReference type="NCBI Taxonomy" id="1130820"/>
    <lineage>
        <taxon>Eukaryota</taxon>
        <taxon>Sar</taxon>
        <taxon>Alveolata</taxon>
        <taxon>Apicomplexa</taxon>
        <taxon>Conoidasida</taxon>
        <taxon>Coccidia</taxon>
        <taxon>Eucoccidiorida</taxon>
        <taxon>Eimeriorina</taxon>
        <taxon>Sarcocystidae</taxon>
        <taxon>Toxoplasma</taxon>
    </lineage>
</organism>
<keyword evidence="4" id="KW-0677">Repeat</keyword>
<keyword evidence="5" id="KW-0282">Flagellum</keyword>
<dbReference type="GO" id="GO:0005858">
    <property type="term" value="C:axonemal dynein complex"/>
    <property type="evidence" value="ECO:0007669"/>
    <property type="project" value="TreeGrafter"/>
</dbReference>
<dbReference type="GO" id="GO:0120293">
    <property type="term" value="C:dynein axonemal particle"/>
    <property type="evidence" value="ECO:0007669"/>
    <property type="project" value="UniProtKB-SubCell"/>
</dbReference>
<feature type="repeat" description="WD" evidence="12">
    <location>
        <begin position="681"/>
        <end position="723"/>
    </location>
</feature>
<evidence type="ECO:0000313" key="14">
    <source>
        <dbReference type="EMBL" id="KFG33809.1"/>
    </source>
</evidence>
<dbReference type="InterPro" id="IPR036322">
    <property type="entry name" value="WD40_repeat_dom_sf"/>
</dbReference>
<evidence type="ECO:0000313" key="15">
    <source>
        <dbReference type="Proteomes" id="UP000028837"/>
    </source>
</evidence>
<dbReference type="EMBL" id="AHZU02001301">
    <property type="protein sequence ID" value="KFG33809.1"/>
    <property type="molecule type" value="Genomic_DNA"/>
</dbReference>
<evidence type="ECO:0000256" key="10">
    <source>
        <dbReference type="ARBA" id="ARBA00040002"/>
    </source>
</evidence>
<dbReference type="PROSITE" id="PS50294">
    <property type="entry name" value="WD_REPEATS_REGION"/>
    <property type="match status" value="1"/>
</dbReference>
<dbReference type="InterPro" id="IPR015943">
    <property type="entry name" value="WD40/YVTN_repeat-like_dom_sf"/>
</dbReference>
<feature type="region of interest" description="Disordered" evidence="13">
    <location>
        <begin position="413"/>
        <end position="438"/>
    </location>
</feature>
<evidence type="ECO:0000256" key="13">
    <source>
        <dbReference type="SAM" id="MobiDB-lite"/>
    </source>
</evidence>
<feature type="compositionally biased region" description="Basic and acidic residues" evidence="13">
    <location>
        <begin position="292"/>
        <end position="301"/>
    </location>
</feature>
<dbReference type="VEuPathDB" id="ToxoDB:TGDOM2_258520"/>
<evidence type="ECO:0000256" key="9">
    <source>
        <dbReference type="ARBA" id="ARBA00024190"/>
    </source>
</evidence>
<reference evidence="14 15" key="1">
    <citation type="submission" date="2014-02" db="EMBL/GenBank/DDBJ databases">
        <authorList>
            <person name="Sibley D."/>
            <person name="Venepally P."/>
            <person name="Karamycheva S."/>
            <person name="Hadjithomas M."/>
            <person name="Khan A."/>
            <person name="Brunk B."/>
            <person name="Roos D."/>
            <person name="Caler E."/>
            <person name="Lorenzi H."/>
        </authorList>
    </citation>
    <scope>NUCLEOTIDE SEQUENCE [LARGE SCALE GENOMIC DNA]</scope>
    <source>
        <strain evidence="14 15">GAB2-2007-GAL-DOM2</strain>
    </source>
</reference>
<feature type="region of interest" description="Disordered" evidence="13">
    <location>
        <begin position="367"/>
        <end position="389"/>
    </location>
</feature>
<dbReference type="GO" id="GO:0045503">
    <property type="term" value="F:dynein light chain binding"/>
    <property type="evidence" value="ECO:0007669"/>
    <property type="project" value="TreeGrafter"/>
</dbReference>
<keyword evidence="7" id="KW-0206">Cytoskeleton</keyword>
<name>A0A086JNU1_TOXGO</name>
<dbReference type="PANTHER" id="PTHR12442">
    <property type="entry name" value="DYNEIN INTERMEDIATE CHAIN"/>
    <property type="match status" value="1"/>
</dbReference>
<proteinExistence type="predicted"/>
<dbReference type="SUPFAM" id="SSF50978">
    <property type="entry name" value="WD40 repeat-like"/>
    <property type="match status" value="1"/>
</dbReference>
<gene>
    <name evidence="14" type="ORF">TGDOM2_258520</name>
</gene>
<keyword evidence="8" id="KW-0966">Cell projection</keyword>
<evidence type="ECO:0000256" key="3">
    <source>
        <dbReference type="ARBA" id="ARBA00022574"/>
    </source>
</evidence>
<evidence type="ECO:0000256" key="8">
    <source>
        <dbReference type="ARBA" id="ARBA00023273"/>
    </source>
</evidence>
<keyword evidence="6" id="KW-0969">Cilium</keyword>
<evidence type="ECO:0000256" key="12">
    <source>
        <dbReference type="PROSITE-ProRule" id="PRU00221"/>
    </source>
</evidence>
<dbReference type="Gene3D" id="2.130.10.10">
    <property type="entry name" value="YVTN repeat-like/Quinoprotein amine dehydrogenase"/>
    <property type="match status" value="2"/>
</dbReference>